<comment type="caution">
    <text evidence="7">The sequence shown here is derived from an EMBL/GenBank/DDBJ whole genome shotgun (WGS) entry which is preliminary data.</text>
</comment>
<feature type="compositionally biased region" description="Basic and acidic residues" evidence="4">
    <location>
        <begin position="353"/>
        <end position="362"/>
    </location>
</feature>
<dbReference type="PANTHER" id="PTHR45080">
    <property type="entry name" value="CONTACTIN 5"/>
    <property type="match status" value="1"/>
</dbReference>
<dbReference type="GO" id="GO:0005886">
    <property type="term" value="C:plasma membrane"/>
    <property type="evidence" value="ECO:0007669"/>
    <property type="project" value="TreeGrafter"/>
</dbReference>
<evidence type="ECO:0000256" key="2">
    <source>
        <dbReference type="ARBA" id="ARBA00023157"/>
    </source>
</evidence>
<dbReference type="Pfam" id="PF07679">
    <property type="entry name" value="I-set"/>
    <property type="match status" value="1"/>
</dbReference>
<dbReference type="InterPro" id="IPR013098">
    <property type="entry name" value="Ig_I-set"/>
</dbReference>
<feature type="domain" description="Ig-like" evidence="6">
    <location>
        <begin position="90"/>
        <end position="197"/>
    </location>
</feature>
<keyword evidence="8" id="KW-1185">Reference proteome</keyword>
<dbReference type="InterPro" id="IPR003599">
    <property type="entry name" value="Ig_sub"/>
</dbReference>
<dbReference type="Gene3D" id="2.60.40.10">
    <property type="entry name" value="Immunoglobulins"/>
    <property type="match status" value="2"/>
</dbReference>
<dbReference type="GO" id="GO:0007156">
    <property type="term" value="P:homophilic cell adhesion via plasma membrane adhesion molecules"/>
    <property type="evidence" value="ECO:0007669"/>
    <property type="project" value="TreeGrafter"/>
</dbReference>
<dbReference type="AlphaFoldDB" id="A0AAW0XJH7"/>
<keyword evidence="5" id="KW-0472">Membrane</keyword>
<proteinExistence type="predicted"/>
<organism evidence="7 8">
    <name type="scientific">Cherax quadricarinatus</name>
    <name type="common">Australian red claw crayfish</name>
    <dbReference type="NCBI Taxonomy" id="27406"/>
    <lineage>
        <taxon>Eukaryota</taxon>
        <taxon>Metazoa</taxon>
        <taxon>Ecdysozoa</taxon>
        <taxon>Arthropoda</taxon>
        <taxon>Crustacea</taxon>
        <taxon>Multicrustacea</taxon>
        <taxon>Malacostraca</taxon>
        <taxon>Eumalacostraca</taxon>
        <taxon>Eucarida</taxon>
        <taxon>Decapoda</taxon>
        <taxon>Pleocyemata</taxon>
        <taxon>Astacidea</taxon>
        <taxon>Parastacoidea</taxon>
        <taxon>Parastacidae</taxon>
        <taxon>Cherax</taxon>
    </lineage>
</organism>
<gene>
    <name evidence="7" type="ORF">OTU49_003063</name>
</gene>
<dbReference type="InterPro" id="IPR003598">
    <property type="entry name" value="Ig_sub2"/>
</dbReference>
<dbReference type="Proteomes" id="UP001445076">
    <property type="component" value="Unassembled WGS sequence"/>
</dbReference>
<dbReference type="CDD" id="cd00096">
    <property type="entry name" value="Ig"/>
    <property type="match status" value="2"/>
</dbReference>
<evidence type="ECO:0000256" key="5">
    <source>
        <dbReference type="SAM" id="Phobius"/>
    </source>
</evidence>
<reference evidence="7 8" key="1">
    <citation type="journal article" date="2024" name="BMC Genomics">
        <title>Genome assembly of redclaw crayfish (Cherax quadricarinatus) provides insights into its immune adaptation and hypoxia tolerance.</title>
        <authorList>
            <person name="Liu Z."/>
            <person name="Zheng J."/>
            <person name="Li H."/>
            <person name="Fang K."/>
            <person name="Wang S."/>
            <person name="He J."/>
            <person name="Zhou D."/>
            <person name="Weng S."/>
            <person name="Chi M."/>
            <person name="Gu Z."/>
            <person name="He J."/>
            <person name="Li F."/>
            <person name="Wang M."/>
        </authorList>
    </citation>
    <scope>NUCLEOTIDE SEQUENCE [LARGE SCALE GENOMIC DNA]</scope>
    <source>
        <strain evidence="7">ZL_2023a</strain>
    </source>
</reference>
<evidence type="ECO:0000313" key="8">
    <source>
        <dbReference type="Proteomes" id="UP001445076"/>
    </source>
</evidence>
<evidence type="ECO:0000313" key="7">
    <source>
        <dbReference type="EMBL" id="KAK8740148.1"/>
    </source>
</evidence>
<keyword evidence="3" id="KW-0393">Immunoglobulin domain</keyword>
<evidence type="ECO:0000259" key="6">
    <source>
        <dbReference type="PROSITE" id="PS50835"/>
    </source>
</evidence>
<dbReference type="SMART" id="SM00408">
    <property type="entry name" value="IGc2"/>
    <property type="match status" value="2"/>
</dbReference>
<dbReference type="InterPro" id="IPR013783">
    <property type="entry name" value="Ig-like_fold"/>
</dbReference>
<dbReference type="Pfam" id="PF00047">
    <property type="entry name" value="ig"/>
    <property type="match status" value="1"/>
</dbReference>
<feature type="non-terminal residue" evidence="7">
    <location>
        <position position="1"/>
    </location>
</feature>
<feature type="transmembrane region" description="Helical" evidence="5">
    <location>
        <begin position="306"/>
        <end position="327"/>
    </location>
</feature>
<keyword evidence="1" id="KW-0732">Signal</keyword>
<keyword evidence="2" id="KW-1015">Disulfide bond</keyword>
<dbReference type="InterPro" id="IPR007110">
    <property type="entry name" value="Ig-like_dom"/>
</dbReference>
<dbReference type="SMART" id="SM00409">
    <property type="entry name" value="IG"/>
    <property type="match status" value="2"/>
</dbReference>
<dbReference type="EMBL" id="JARKIK010000034">
    <property type="protein sequence ID" value="KAK8740148.1"/>
    <property type="molecule type" value="Genomic_DNA"/>
</dbReference>
<dbReference type="InterPro" id="IPR050958">
    <property type="entry name" value="Cell_Adh-Cytoskel_Orgn"/>
</dbReference>
<keyword evidence="5" id="KW-1133">Transmembrane helix</keyword>
<dbReference type="InterPro" id="IPR036179">
    <property type="entry name" value="Ig-like_dom_sf"/>
</dbReference>
<feature type="region of interest" description="Disordered" evidence="4">
    <location>
        <begin position="336"/>
        <end position="362"/>
    </location>
</feature>
<dbReference type="PANTHER" id="PTHR45080:SF8">
    <property type="entry name" value="IG-LIKE DOMAIN-CONTAINING PROTEIN"/>
    <property type="match status" value="1"/>
</dbReference>
<feature type="domain" description="Ig-like" evidence="6">
    <location>
        <begin position="220"/>
        <end position="293"/>
    </location>
</feature>
<protein>
    <recommendedName>
        <fullName evidence="6">Ig-like domain-containing protein</fullName>
    </recommendedName>
</protein>
<dbReference type="InterPro" id="IPR013151">
    <property type="entry name" value="Immunoglobulin_dom"/>
</dbReference>
<evidence type="ECO:0000256" key="4">
    <source>
        <dbReference type="SAM" id="MobiDB-lite"/>
    </source>
</evidence>
<sequence>SSTLSWVRICFYGAPRWVFPVYFAAEMKTGGCLVFLGLLGVCLGQGYGGMHSGGEVVWTDDYTLDTMGSSPIIVTSDSGHLDHSFFRELPATTPAPLWGIGGTFGTVTDTEADLSGTKSVQMLYVGYPLKLTCNLTSHENTSFKLDWFKDEMKIESNARTKIFQENSSLLIPSPVKEDVGLYKCQTQRGIPNDKPLNMFFNVIYFEMRKMDKSVNVDMEKSIKLECPVEGQPYPVITWKKDDMPIAELINATRITYSPNDKKVPNGTILITNAGWTDRGNYTCVITTLSNTFERFTFIRVKDVYAALWPFIGIVVEVLLLGIIIFIFEKRRAKAEFEESDTDQGNDQKNTADLNKDSVRQRK</sequence>
<dbReference type="PROSITE" id="PS50835">
    <property type="entry name" value="IG_LIKE"/>
    <property type="match status" value="2"/>
</dbReference>
<dbReference type="SUPFAM" id="SSF48726">
    <property type="entry name" value="Immunoglobulin"/>
    <property type="match status" value="2"/>
</dbReference>
<evidence type="ECO:0000256" key="1">
    <source>
        <dbReference type="ARBA" id="ARBA00022729"/>
    </source>
</evidence>
<name>A0AAW0XJH7_CHEQU</name>
<accession>A0AAW0XJH7</accession>
<keyword evidence="5" id="KW-0812">Transmembrane</keyword>
<evidence type="ECO:0000256" key="3">
    <source>
        <dbReference type="ARBA" id="ARBA00023319"/>
    </source>
</evidence>